<dbReference type="SUPFAM" id="SSF88659">
    <property type="entry name" value="Sigma3 and sigma4 domains of RNA polymerase sigma factors"/>
    <property type="match status" value="1"/>
</dbReference>
<evidence type="ECO:0000256" key="1">
    <source>
        <dbReference type="ARBA" id="ARBA00010641"/>
    </source>
</evidence>
<keyword evidence="5" id="KW-0804">Transcription</keyword>
<dbReference type="CDD" id="cd06171">
    <property type="entry name" value="Sigma70_r4"/>
    <property type="match status" value="1"/>
</dbReference>
<dbReference type="Gene3D" id="1.10.1740.10">
    <property type="match status" value="1"/>
</dbReference>
<dbReference type="RefSeq" id="WP_380659746.1">
    <property type="nucleotide sequence ID" value="NZ_JBHLZQ010000056.1"/>
</dbReference>
<sequence>MPSEIQIVVAKPPPPGRPPAESAGDAVVAEMFSAHRLSLVRLAFLLVGSQETAEDVVQDAFAALHSRWSRLVDHDRVLPYLRMAVVNGCRMVHRRRAIVGRFARDRETPFWSAEAAILLGETRREVFLAVHALPRRQREAVVLRYYLDLSEAEISEAMGVSRGTVKSTISRALKALTAKLEGNR</sequence>
<keyword evidence="4" id="KW-0238">DNA-binding</keyword>
<keyword evidence="2" id="KW-0805">Transcription regulation</keyword>
<dbReference type="Pfam" id="PF08281">
    <property type="entry name" value="Sigma70_r4_2"/>
    <property type="match status" value="1"/>
</dbReference>
<dbReference type="InterPro" id="IPR036388">
    <property type="entry name" value="WH-like_DNA-bd_sf"/>
</dbReference>
<keyword evidence="3" id="KW-0731">Sigma factor</keyword>
<keyword evidence="9" id="KW-1185">Reference proteome</keyword>
<evidence type="ECO:0000259" key="7">
    <source>
        <dbReference type="Pfam" id="PF08281"/>
    </source>
</evidence>
<dbReference type="GO" id="GO:0003677">
    <property type="term" value="F:DNA binding"/>
    <property type="evidence" value="ECO:0007669"/>
    <property type="project" value="UniProtKB-KW"/>
</dbReference>
<dbReference type="Gene3D" id="1.10.10.10">
    <property type="entry name" value="Winged helix-like DNA-binding domain superfamily/Winged helix DNA-binding domain"/>
    <property type="match status" value="1"/>
</dbReference>
<dbReference type="NCBIfam" id="TIGR02983">
    <property type="entry name" value="SigE-fam_strep"/>
    <property type="match status" value="1"/>
</dbReference>
<gene>
    <name evidence="8" type="ORF">Ssi02_44900</name>
</gene>
<dbReference type="InterPro" id="IPR014325">
    <property type="entry name" value="RNA_pol_sigma-E_actinobac"/>
</dbReference>
<protein>
    <submittedName>
        <fullName evidence="8">RNA polymerase subunit sigma-24</fullName>
    </submittedName>
</protein>
<proteinExistence type="inferred from homology"/>
<dbReference type="EMBL" id="BOOW01000028">
    <property type="protein sequence ID" value="GII94259.1"/>
    <property type="molecule type" value="Genomic_DNA"/>
</dbReference>
<dbReference type="InterPro" id="IPR013325">
    <property type="entry name" value="RNA_pol_sigma_r2"/>
</dbReference>
<evidence type="ECO:0000256" key="3">
    <source>
        <dbReference type="ARBA" id="ARBA00023082"/>
    </source>
</evidence>
<reference evidence="8" key="1">
    <citation type="submission" date="2021-01" db="EMBL/GenBank/DDBJ databases">
        <title>Whole genome shotgun sequence of Sinosporangium siamense NBRC 109515.</title>
        <authorList>
            <person name="Komaki H."/>
            <person name="Tamura T."/>
        </authorList>
    </citation>
    <scope>NUCLEOTIDE SEQUENCE</scope>
    <source>
        <strain evidence="8">NBRC 109515</strain>
    </source>
</reference>
<evidence type="ECO:0000313" key="8">
    <source>
        <dbReference type="EMBL" id="GII94259.1"/>
    </source>
</evidence>
<dbReference type="NCBIfam" id="TIGR02937">
    <property type="entry name" value="sigma70-ECF"/>
    <property type="match status" value="1"/>
</dbReference>
<comment type="similarity">
    <text evidence="1">Belongs to the sigma-70 factor family. ECF subfamily.</text>
</comment>
<dbReference type="AlphaFoldDB" id="A0A919RKV6"/>
<dbReference type="InterPro" id="IPR007627">
    <property type="entry name" value="RNA_pol_sigma70_r2"/>
</dbReference>
<dbReference type="GO" id="GO:0006352">
    <property type="term" value="P:DNA-templated transcription initiation"/>
    <property type="evidence" value="ECO:0007669"/>
    <property type="project" value="InterPro"/>
</dbReference>
<dbReference type="InterPro" id="IPR013249">
    <property type="entry name" value="RNA_pol_sigma70_r4_t2"/>
</dbReference>
<dbReference type="GO" id="GO:0016987">
    <property type="term" value="F:sigma factor activity"/>
    <property type="evidence" value="ECO:0007669"/>
    <property type="project" value="UniProtKB-KW"/>
</dbReference>
<evidence type="ECO:0000256" key="5">
    <source>
        <dbReference type="ARBA" id="ARBA00023163"/>
    </source>
</evidence>
<dbReference type="InterPro" id="IPR014284">
    <property type="entry name" value="RNA_pol_sigma-70_dom"/>
</dbReference>
<dbReference type="InterPro" id="IPR013324">
    <property type="entry name" value="RNA_pol_sigma_r3/r4-like"/>
</dbReference>
<accession>A0A919RKV6</accession>
<evidence type="ECO:0000259" key="6">
    <source>
        <dbReference type="Pfam" id="PF04542"/>
    </source>
</evidence>
<feature type="domain" description="RNA polymerase sigma-70 region 2" evidence="6">
    <location>
        <begin position="31"/>
        <end position="96"/>
    </location>
</feature>
<comment type="caution">
    <text evidence="8">The sequence shown here is derived from an EMBL/GenBank/DDBJ whole genome shotgun (WGS) entry which is preliminary data.</text>
</comment>
<dbReference type="Pfam" id="PF04542">
    <property type="entry name" value="Sigma70_r2"/>
    <property type="match status" value="1"/>
</dbReference>
<dbReference type="InterPro" id="IPR039425">
    <property type="entry name" value="RNA_pol_sigma-70-like"/>
</dbReference>
<organism evidence="8 9">
    <name type="scientific">Sinosporangium siamense</name>
    <dbReference type="NCBI Taxonomy" id="1367973"/>
    <lineage>
        <taxon>Bacteria</taxon>
        <taxon>Bacillati</taxon>
        <taxon>Actinomycetota</taxon>
        <taxon>Actinomycetes</taxon>
        <taxon>Streptosporangiales</taxon>
        <taxon>Streptosporangiaceae</taxon>
        <taxon>Sinosporangium</taxon>
    </lineage>
</organism>
<evidence type="ECO:0000313" key="9">
    <source>
        <dbReference type="Proteomes" id="UP000606172"/>
    </source>
</evidence>
<name>A0A919RKV6_9ACTN</name>
<evidence type="ECO:0000256" key="4">
    <source>
        <dbReference type="ARBA" id="ARBA00023125"/>
    </source>
</evidence>
<dbReference type="SUPFAM" id="SSF88946">
    <property type="entry name" value="Sigma2 domain of RNA polymerase sigma factors"/>
    <property type="match status" value="1"/>
</dbReference>
<evidence type="ECO:0000256" key="2">
    <source>
        <dbReference type="ARBA" id="ARBA00023015"/>
    </source>
</evidence>
<dbReference type="PANTHER" id="PTHR43133:SF50">
    <property type="entry name" value="ECF RNA POLYMERASE SIGMA FACTOR SIGM"/>
    <property type="match status" value="1"/>
</dbReference>
<dbReference type="Proteomes" id="UP000606172">
    <property type="component" value="Unassembled WGS sequence"/>
</dbReference>
<dbReference type="PANTHER" id="PTHR43133">
    <property type="entry name" value="RNA POLYMERASE ECF-TYPE SIGMA FACTO"/>
    <property type="match status" value="1"/>
</dbReference>
<feature type="domain" description="RNA polymerase sigma factor 70 region 4 type 2" evidence="7">
    <location>
        <begin position="126"/>
        <end position="176"/>
    </location>
</feature>